<evidence type="ECO:0000313" key="2">
    <source>
        <dbReference type="EMBL" id="EMG23435.1"/>
    </source>
</evidence>
<dbReference type="Pfam" id="PF08543">
    <property type="entry name" value="Phos_pyr_kin"/>
    <property type="match status" value="1"/>
</dbReference>
<organism evidence="2 3">
    <name type="scientific">Leptospira interrogans serovar Copenhageni str. LT2050</name>
    <dbReference type="NCBI Taxonomy" id="1001598"/>
    <lineage>
        <taxon>Bacteria</taxon>
        <taxon>Pseudomonadati</taxon>
        <taxon>Spirochaetota</taxon>
        <taxon>Spirochaetia</taxon>
        <taxon>Leptospirales</taxon>
        <taxon>Leptospiraceae</taxon>
        <taxon>Leptospira</taxon>
    </lineage>
</organism>
<dbReference type="SUPFAM" id="SSF53613">
    <property type="entry name" value="Ribokinase-like"/>
    <property type="match status" value="1"/>
</dbReference>
<dbReference type="EMBL" id="AFMD02000108">
    <property type="protein sequence ID" value="EMG23435.1"/>
    <property type="molecule type" value="Genomic_DNA"/>
</dbReference>
<dbReference type="Gene3D" id="3.40.1190.20">
    <property type="match status" value="1"/>
</dbReference>
<keyword evidence="2" id="KW-0808">Transferase</keyword>
<sequence>MVATSGAKLLQDSAIDVLLTKLIPIGNLITPNLDEAEILSGKK</sequence>
<dbReference type="InterPro" id="IPR013749">
    <property type="entry name" value="PM/HMP-P_kinase-1"/>
</dbReference>
<evidence type="ECO:0000259" key="1">
    <source>
        <dbReference type="Pfam" id="PF08543"/>
    </source>
</evidence>
<comment type="caution">
    <text evidence="2">The sequence shown here is derived from an EMBL/GenBank/DDBJ whole genome shotgun (WGS) entry which is preliminary data.</text>
</comment>
<accession>M3GDD8</accession>
<dbReference type="Proteomes" id="UP000011778">
    <property type="component" value="Unassembled WGS sequence"/>
</dbReference>
<keyword evidence="2" id="KW-0418">Kinase</keyword>
<name>M3GDD8_LEPIT</name>
<gene>
    <name evidence="2" type="ORF">LEP1GSC150_4906</name>
</gene>
<dbReference type="GO" id="GO:0016301">
    <property type="term" value="F:kinase activity"/>
    <property type="evidence" value="ECO:0007669"/>
    <property type="project" value="UniProtKB-KW"/>
</dbReference>
<proteinExistence type="predicted"/>
<dbReference type="AlphaFoldDB" id="M3GDD8"/>
<protein>
    <submittedName>
        <fullName evidence="2">Phosphomethylpyrimidine kinase domain protein</fullName>
    </submittedName>
</protein>
<reference evidence="2 3" key="1">
    <citation type="submission" date="2013-02" db="EMBL/GenBank/DDBJ databases">
        <authorList>
            <person name="Harkins D.M."/>
            <person name="Durkin A.S."/>
            <person name="Brinkac L.M."/>
            <person name="Haft D.H."/>
            <person name="Selengut J.D."/>
            <person name="Sanka R."/>
            <person name="DePew J."/>
            <person name="Purushe J."/>
            <person name="Tulsiani S.M."/>
            <person name="Graham G.C."/>
            <person name="Burns M.-A."/>
            <person name="Dohnt M.F."/>
            <person name="Smythe L.D."/>
            <person name="McKay D.B."/>
            <person name="Craig S.B."/>
            <person name="Vinetz J.M."/>
            <person name="Sutton G.G."/>
            <person name="Nierman W.C."/>
            <person name="Fouts D.E."/>
        </authorList>
    </citation>
    <scope>NUCLEOTIDE SEQUENCE [LARGE SCALE GENOMIC DNA]</scope>
    <source>
        <strain evidence="2 3">LT2050</strain>
    </source>
</reference>
<dbReference type="InterPro" id="IPR029056">
    <property type="entry name" value="Ribokinase-like"/>
</dbReference>
<evidence type="ECO:0000313" key="3">
    <source>
        <dbReference type="Proteomes" id="UP000011778"/>
    </source>
</evidence>
<feature type="domain" description="Pyridoxamine kinase/Phosphomethylpyrimidine kinase" evidence="1">
    <location>
        <begin position="1"/>
        <end position="42"/>
    </location>
</feature>